<dbReference type="Pfam" id="PF00903">
    <property type="entry name" value="Glyoxalase"/>
    <property type="match status" value="1"/>
</dbReference>
<dbReference type="Gene3D" id="3.20.20.150">
    <property type="entry name" value="Divalent-metal-dependent TIM barrel enzymes"/>
    <property type="match status" value="1"/>
</dbReference>
<feature type="domain" description="VOC" evidence="3">
    <location>
        <begin position="441"/>
        <end position="594"/>
    </location>
</feature>
<comment type="function">
    <text evidence="2">Catalyzes the conversion of 3-dehydroshikimate to protocatechuate (3,4-dihydroxybenzoate), a common intermediate of quinate and shikimate degradation pathways.</text>
</comment>
<dbReference type="InterPro" id="IPR041736">
    <property type="entry name" value="4OHPhenylPyrv_dOase_N"/>
</dbReference>
<feature type="domain" description="VOC" evidence="3">
    <location>
        <begin position="287"/>
        <end position="406"/>
    </location>
</feature>
<dbReference type="InterPro" id="IPR043700">
    <property type="entry name" value="DSD"/>
</dbReference>
<gene>
    <name evidence="4" type="ORF">D3877_25030</name>
</gene>
<dbReference type="CDD" id="cd08342">
    <property type="entry name" value="HPPD_N_like"/>
    <property type="match status" value="1"/>
</dbReference>
<feature type="binding site" evidence="2">
    <location>
        <position position="444"/>
    </location>
    <ligand>
        <name>Mg(2+)</name>
        <dbReference type="ChEBI" id="CHEBI:18420"/>
    </ligand>
</feature>
<feature type="binding site" evidence="2">
    <location>
        <position position="244"/>
    </location>
    <ligand>
        <name>a divalent metal cation</name>
        <dbReference type="ChEBI" id="CHEBI:60240"/>
        <note>catalytic</note>
    </ligand>
</feature>
<feature type="binding site" evidence="2">
    <location>
        <position position="139"/>
    </location>
    <ligand>
        <name>a divalent metal cation</name>
        <dbReference type="ChEBI" id="CHEBI:60240"/>
        <note>catalytic</note>
    </ligand>
</feature>
<proteinExistence type="inferred from homology"/>
<protein>
    <recommendedName>
        <fullName evidence="2">3-dehydroshikimate dehydratase</fullName>
        <shortName evidence="2">DSD</shortName>
        <ecNumber evidence="2">4.2.1.118</ecNumber>
    </recommendedName>
</protein>
<dbReference type="PROSITE" id="PS51819">
    <property type="entry name" value="VOC"/>
    <property type="match status" value="2"/>
</dbReference>
<dbReference type="HAMAP" id="MF_02238">
    <property type="entry name" value="DSD"/>
    <property type="match status" value="1"/>
</dbReference>
<evidence type="ECO:0000259" key="3">
    <source>
        <dbReference type="PROSITE" id="PS51819"/>
    </source>
</evidence>
<feature type="binding site" evidence="2">
    <location>
        <position position="603"/>
    </location>
    <ligand>
        <name>Mg(2+)</name>
        <dbReference type="ChEBI" id="CHEBI:18420"/>
    </ligand>
</feature>
<reference evidence="4 5" key="1">
    <citation type="submission" date="2018-09" db="EMBL/GenBank/DDBJ databases">
        <authorList>
            <person name="Zhu H."/>
        </authorList>
    </citation>
    <scope>NUCLEOTIDE SEQUENCE [LARGE SCALE GENOMIC DNA]</scope>
    <source>
        <strain evidence="4 5">K2W22B-5</strain>
    </source>
</reference>
<sequence length="640" mass="69950">MPTPAFAKSIATVSLSGTLPEKLEAAATIGFDGVEIFESDLLTFDGSPADVRRIAEGLGLAITLFQPFRDFEAMPDPIRARNLDRAERKFDVMEALGTDLVLVCSNVQPHAIDDPARAAADLAEMADRAQRRGLRVGYEALAWGRHVKRWRQAWDIVQRADHPALGLIVDSFHTLALDDEFSGIAALPGEKIFFVQLADAPKLSMDVLSWSRHFRNFPGQGQLPVTPFLKAVLDSGYSGPLSLEIFNDEFRAAPARLTALDGLRSLIHAEAEAGYGPGLPEPPVCDGVEFLEFAVDDAARASLAALLVQLGFRHAGHHRSKAVDLYRRGGVNLVLNSEEDSAASEHFQMHGPSVCAMAFRVDDAQRAMARAEALKCLSWRERVGAGERRIPALRAPDGTLIYLVNDDPAGDDPAGRSIWQDDFHMLPGDETDNGASGALTGIDHVAQALPFGRLDSFVLFYRAVFGFLPDSLWELPDPYGLIRSRALVSPGATAGRGVRLPLNISESRRTATGRFVGATAGAGVHHIAFSSPDIGPLVEAGLAAGVPFLPIPANYYDDLAVKHPLDDDALAALKQRELLYDRDEEGEFLHAYTDSFSDRFFFEVVERRGGYRQFGAVNASVRMAVQAQLREDRWPERYLD</sequence>
<dbReference type="Gene3D" id="3.10.180.10">
    <property type="entry name" value="2,3-Dihydroxybiphenyl 1,2-Dioxygenase, domain 1"/>
    <property type="match status" value="2"/>
</dbReference>
<keyword evidence="4" id="KW-0413">Isomerase</keyword>
<dbReference type="SUPFAM" id="SSF51658">
    <property type="entry name" value="Xylose isomerase-like"/>
    <property type="match status" value="1"/>
</dbReference>
<evidence type="ECO:0000313" key="5">
    <source>
        <dbReference type="Proteomes" id="UP000283458"/>
    </source>
</evidence>
<dbReference type="EC" id="4.2.1.118" evidence="2"/>
<dbReference type="InterPro" id="IPR037523">
    <property type="entry name" value="VOC_core"/>
</dbReference>
<keyword evidence="5" id="KW-1185">Reference proteome</keyword>
<comment type="similarity">
    <text evidence="2">Belongs to the bacterial two-domain DSD family.</text>
</comment>
<evidence type="ECO:0000313" key="4">
    <source>
        <dbReference type="EMBL" id="RJF78359.1"/>
    </source>
</evidence>
<evidence type="ECO:0000256" key="2">
    <source>
        <dbReference type="HAMAP-Rule" id="MF_02238"/>
    </source>
</evidence>
<dbReference type="RefSeq" id="WP_119833499.1">
    <property type="nucleotide sequence ID" value="NZ_QYUL01000004.1"/>
</dbReference>
<dbReference type="OrthoDB" id="9780241at2"/>
<comment type="cofactor">
    <cofactor evidence="2">
        <name>a divalent metal cation</name>
        <dbReference type="ChEBI" id="CHEBI:60240"/>
    </cofactor>
</comment>
<dbReference type="GO" id="GO:0016853">
    <property type="term" value="F:isomerase activity"/>
    <property type="evidence" value="ECO:0007669"/>
    <property type="project" value="UniProtKB-KW"/>
</dbReference>
<comment type="caution">
    <text evidence="4">The sequence shown here is derived from an EMBL/GenBank/DDBJ whole genome shotgun (WGS) entry which is preliminary data.</text>
</comment>
<feature type="binding site" evidence="2">
    <location>
        <position position="170"/>
    </location>
    <ligand>
        <name>a divalent metal cation</name>
        <dbReference type="ChEBI" id="CHEBI:60240"/>
        <note>catalytic</note>
    </ligand>
</feature>
<dbReference type="InterPro" id="IPR036237">
    <property type="entry name" value="Xyl_isomerase-like_sf"/>
</dbReference>
<comment type="pathway">
    <text evidence="2">Aromatic compound metabolism; 3,4-dihydroxybenzoate biosynthesis.</text>
</comment>
<feature type="binding site" evidence="2">
    <location>
        <position position="196"/>
    </location>
    <ligand>
        <name>a divalent metal cation</name>
        <dbReference type="ChEBI" id="CHEBI:60240"/>
        <note>catalytic</note>
    </ligand>
</feature>
<accession>A0A418VQ72</accession>
<dbReference type="SUPFAM" id="SSF54593">
    <property type="entry name" value="Glyoxalase/Bleomycin resistance protein/Dihydroxybiphenyl dioxygenase"/>
    <property type="match status" value="1"/>
</dbReference>
<dbReference type="InterPro" id="IPR029068">
    <property type="entry name" value="Glyas_Bleomycin-R_OHBP_Dase"/>
</dbReference>
<dbReference type="EMBL" id="QYUL01000004">
    <property type="protein sequence ID" value="RJF78359.1"/>
    <property type="molecule type" value="Genomic_DNA"/>
</dbReference>
<dbReference type="Pfam" id="PF01261">
    <property type="entry name" value="AP_endonuc_2"/>
    <property type="match status" value="1"/>
</dbReference>
<evidence type="ECO:0000256" key="1">
    <source>
        <dbReference type="ARBA" id="ARBA00022723"/>
    </source>
</evidence>
<keyword evidence="4" id="KW-0670">Pyruvate</keyword>
<dbReference type="PANTHER" id="PTHR12110:SF21">
    <property type="entry name" value="XYLOSE ISOMERASE-LIKE TIM BARREL DOMAIN-CONTAINING PROTEIN"/>
    <property type="match status" value="1"/>
</dbReference>
<keyword evidence="2" id="KW-0456">Lyase</keyword>
<dbReference type="Proteomes" id="UP000283458">
    <property type="component" value="Unassembled WGS sequence"/>
</dbReference>
<keyword evidence="1 2" id="KW-0479">Metal-binding</keyword>
<dbReference type="AlphaFoldDB" id="A0A418VQ72"/>
<comment type="catalytic activity">
    <reaction evidence="2">
        <text>3-dehydroshikimate = 3,4-dihydroxybenzoate + H2O</text>
        <dbReference type="Rhea" id="RHEA:24848"/>
        <dbReference type="ChEBI" id="CHEBI:15377"/>
        <dbReference type="ChEBI" id="CHEBI:16630"/>
        <dbReference type="ChEBI" id="CHEBI:36241"/>
        <dbReference type="EC" id="4.2.1.118"/>
    </reaction>
</comment>
<dbReference type="GO" id="GO:0046872">
    <property type="term" value="F:metal ion binding"/>
    <property type="evidence" value="ECO:0007669"/>
    <property type="project" value="UniProtKB-UniRule"/>
</dbReference>
<dbReference type="InterPro" id="IPR004360">
    <property type="entry name" value="Glyas_Fos-R_dOase_dom"/>
</dbReference>
<dbReference type="GO" id="GO:0046279">
    <property type="term" value="P:3,4-dihydroxybenzoate biosynthetic process"/>
    <property type="evidence" value="ECO:0007669"/>
    <property type="project" value="UniProtKB-UniRule"/>
</dbReference>
<organism evidence="4 5">
    <name type="scientific">Azospirillum cavernae</name>
    <dbReference type="NCBI Taxonomy" id="2320860"/>
    <lineage>
        <taxon>Bacteria</taxon>
        <taxon>Pseudomonadati</taxon>
        <taxon>Pseudomonadota</taxon>
        <taxon>Alphaproteobacteria</taxon>
        <taxon>Rhodospirillales</taxon>
        <taxon>Azospirillaceae</taxon>
        <taxon>Azospirillum</taxon>
    </lineage>
</organism>
<dbReference type="Pfam" id="PF14696">
    <property type="entry name" value="Glyoxalase_5"/>
    <property type="match status" value="1"/>
</dbReference>
<dbReference type="PANTHER" id="PTHR12110">
    <property type="entry name" value="HYDROXYPYRUVATE ISOMERASE"/>
    <property type="match status" value="1"/>
</dbReference>
<dbReference type="InterPro" id="IPR050312">
    <property type="entry name" value="IolE/XylAMocC-like"/>
</dbReference>
<dbReference type="UniPathway" id="UPA00088"/>
<dbReference type="GO" id="GO:0046565">
    <property type="term" value="F:3-dehydroshikimate dehydratase activity"/>
    <property type="evidence" value="ECO:0007669"/>
    <property type="project" value="UniProtKB-UniRule"/>
</dbReference>
<dbReference type="InterPro" id="IPR013022">
    <property type="entry name" value="Xyl_isomerase-like_TIM-brl"/>
</dbReference>
<feature type="binding site" evidence="2">
    <location>
        <position position="526"/>
    </location>
    <ligand>
        <name>Mg(2+)</name>
        <dbReference type="ChEBI" id="CHEBI:18420"/>
    </ligand>
</feature>
<name>A0A418VQ72_9PROT</name>